<dbReference type="Gene3D" id="3.40.1410.10">
    <property type="entry name" value="Chorismate lyase-like"/>
    <property type="match status" value="1"/>
</dbReference>
<dbReference type="InterPro" id="IPR028978">
    <property type="entry name" value="Chorismate_lyase_/UTRA_dom_sf"/>
</dbReference>
<feature type="domain" description="HTH gntR-type" evidence="4">
    <location>
        <begin position="3"/>
        <end position="71"/>
    </location>
</feature>
<dbReference type="InterPro" id="IPR036390">
    <property type="entry name" value="WH_DNA-bd_sf"/>
</dbReference>
<dbReference type="CDD" id="cd07377">
    <property type="entry name" value="WHTH_GntR"/>
    <property type="match status" value="1"/>
</dbReference>
<dbReference type="PROSITE" id="PS50949">
    <property type="entry name" value="HTH_GNTR"/>
    <property type="match status" value="1"/>
</dbReference>
<dbReference type="InterPro" id="IPR036388">
    <property type="entry name" value="WH-like_DNA-bd_sf"/>
</dbReference>
<accession>A0A1M6XIP0</accession>
<evidence type="ECO:0000313" key="5">
    <source>
        <dbReference type="EMBL" id="SHL05852.1"/>
    </source>
</evidence>
<gene>
    <name evidence="5" type="ORF">SAMN05443637_11726</name>
</gene>
<dbReference type="OrthoDB" id="8584262at2"/>
<dbReference type="SMART" id="SM00345">
    <property type="entry name" value="HTH_GNTR"/>
    <property type="match status" value="1"/>
</dbReference>
<dbReference type="Pfam" id="PF00392">
    <property type="entry name" value="GntR"/>
    <property type="match status" value="1"/>
</dbReference>
<sequence length="253" mass="28477">MGTPRYVELAQRLMREIADGTLPVGSRLPSEVELAERHGLSRTTVRSALDLVEELGLVSRRRKLGTVVEATRPRAEYVASMTTLQELIQYAEQTERVLHSVDHVVCDAGLARRLECAPGDGWMHVTMTRVEPQRRDSPICVTDVYLEPELGHAVRDQLSRPDGLICSMVEQRSGRLVVSITQSFRAVLLTERQAELVNAPPRSAGLEITRHYRDRLGVICQITISTHPADRFTYRFDLRRDPGVERGVTGLDR</sequence>
<dbReference type="PANTHER" id="PTHR44846:SF17">
    <property type="entry name" value="GNTR-FAMILY TRANSCRIPTIONAL REGULATOR"/>
    <property type="match status" value="1"/>
</dbReference>
<dbReference type="InterPro" id="IPR000524">
    <property type="entry name" value="Tscrpt_reg_HTH_GntR"/>
</dbReference>
<dbReference type="GO" id="GO:0003677">
    <property type="term" value="F:DNA binding"/>
    <property type="evidence" value="ECO:0007669"/>
    <property type="project" value="UniProtKB-KW"/>
</dbReference>
<keyword evidence="3" id="KW-0804">Transcription</keyword>
<dbReference type="Gene3D" id="1.10.10.10">
    <property type="entry name" value="Winged helix-like DNA-binding domain superfamily/Winged helix DNA-binding domain"/>
    <property type="match status" value="1"/>
</dbReference>
<dbReference type="InterPro" id="IPR050679">
    <property type="entry name" value="Bact_HTH_transcr_reg"/>
</dbReference>
<keyword evidence="2" id="KW-0238">DNA-binding</keyword>
<dbReference type="PANTHER" id="PTHR44846">
    <property type="entry name" value="MANNOSYL-D-GLYCERATE TRANSPORT/METABOLISM SYSTEM REPRESSOR MNGR-RELATED"/>
    <property type="match status" value="1"/>
</dbReference>
<protein>
    <submittedName>
        <fullName evidence="5">Transcriptional regulator, GntR family</fullName>
    </submittedName>
</protein>
<dbReference type="GO" id="GO:0003700">
    <property type="term" value="F:DNA-binding transcription factor activity"/>
    <property type="evidence" value="ECO:0007669"/>
    <property type="project" value="InterPro"/>
</dbReference>
<dbReference type="Pfam" id="PF07702">
    <property type="entry name" value="UTRA"/>
    <property type="match status" value="1"/>
</dbReference>
<dbReference type="EMBL" id="FRAP01000017">
    <property type="protein sequence ID" value="SHL05852.1"/>
    <property type="molecule type" value="Genomic_DNA"/>
</dbReference>
<evidence type="ECO:0000256" key="1">
    <source>
        <dbReference type="ARBA" id="ARBA00023015"/>
    </source>
</evidence>
<evidence type="ECO:0000256" key="2">
    <source>
        <dbReference type="ARBA" id="ARBA00023125"/>
    </source>
</evidence>
<dbReference type="InterPro" id="IPR011663">
    <property type="entry name" value="UTRA"/>
</dbReference>
<dbReference type="RefSeq" id="WP_073458850.1">
    <property type="nucleotide sequence ID" value="NZ_FRAP01000017.1"/>
</dbReference>
<evidence type="ECO:0000259" key="4">
    <source>
        <dbReference type="PROSITE" id="PS50949"/>
    </source>
</evidence>
<evidence type="ECO:0000313" key="6">
    <source>
        <dbReference type="Proteomes" id="UP000184363"/>
    </source>
</evidence>
<name>A0A1M6XIP0_PSETH</name>
<evidence type="ECO:0000256" key="3">
    <source>
        <dbReference type="ARBA" id="ARBA00023163"/>
    </source>
</evidence>
<dbReference type="SMART" id="SM00866">
    <property type="entry name" value="UTRA"/>
    <property type="match status" value="1"/>
</dbReference>
<dbReference type="PRINTS" id="PR00035">
    <property type="entry name" value="HTHGNTR"/>
</dbReference>
<dbReference type="GO" id="GO:0045892">
    <property type="term" value="P:negative regulation of DNA-templated transcription"/>
    <property type="evidence" value="ECO:0007669"/>
    <property type="project" value="TreeGrafter"/>
</dbReference>
<proteinExistence type="predicted"/>
<keyword evidence="6" id="KW-1185">Reference proteome</keyword>
<keyword evidence="1" id="KW-0805">Transcription regulation</keyword>
<organism evidence="5 6">
    <name type="scientific">Pseudonocardia thermophila</name>
    <dbReference type="NCBI Taxonomy" id="1848"/>
    <lineage>
        <taxon>Bacteria</taxon>
        <taxon>Bacillati</taxon>
        <taxon>Actinomycetota</taxon>
        <taxon>Actinomycetes</taxon>
        <taxon>Pseudonocardiales</taxon>
        <taxon>Pseudonocardiaceae</taxon>
        <taxon>Pseudonocardia</taxon>
    </lineage>
</organism>
<dbReference type="Proteomes" id="UP000184363">
    <property type="component" value="Unassembled WGS sequence"/>
</dbReference>
<reference evidence="5 6" key="1">
    <citation type="submission" date="2016-11" db="EMBL/GenBank/DDBJ databases">
        <authorList>
            <person name="Jaros S."/>
            <person name="Januszkiewicz K."/>
            <person name="Wedrychowicz H."/>
        </authorList>
    </citation>
    <scope>NUCLEOTIDE SEQUENCE [LARGE SCALE GENOMIC DNA]</scope>
    <source>
        <strain evidence="5 6">DSM 43832</strain>
    </source>
</reference>
<dbReference type="STRING" id="1848.SAMN05443637_11726"/>
<dbReference type="AlphaFoldDB" id="A0A1M6XIP0"/>
<dbReference type="SUPFAM" id="SSF64288">
    <property type="entry name" value="Chorismate lyase-like"/>
    <property type="match status" value="1"/>
</dbReference>
<dbReference type="SUPFAM" id="SSF46785">
    <property type="entry name" value="Winged helix' DNA-binding domain"/>
    <property type="match status" value="1"/>
</dbReference>